<dbReference type="EMBL" id="CAADHB010000049">
    <property type="protein sequence ID" value="VFK79432.1"/>
    <property type="molecule type" value="Genomic_DNA"/>
</dbReference>
<sequence>MSIFEEKLHSALEPQPKFAKIRDAINRVPNWAKIIRAALLIVAGELHIDICPIQR</sequence>
<name>A0A451BMB7_9GAMM</name>
<evidence type="ECO:0000313" key="1">
    <source>
        <dbReference type="EMBL" id="VFK79432.1"/>
    </source>
</evidence>
<reference evidence="1" key="1">
    <citation type="submission" date="2019-02" db="EMBL/GenBank/DDBJ databases">
        <authorList>
            <person name="Gruber-Vodicka R. H."/>
            <person name="Seah K. B. B."/>
        </authorList>
    </citation>
    <scope>NUCLEOTIDE SEQUENCE</scope>
    <source>
        <strain evidence="1">BECK_S127</strain>
    </source>
</reference>
<protein>
    <submittedName>
        <fullName evidence="1">Uncharacterized protein</fullName>
    </submittedName>
</protein>
<dbReference type="AlphaFoldDB" id="A0A451BMB7"/>
<accession>A0A451BMB7</accession>
<organism evidence="1">
    <name type="scientific">Candidatus Kentrum sp. SD</name>
    <dbReference type="NCBI Taxonomy" id="2126332"/>
    <lineage>
        <taxon>Bacteria</taxon>
        <taxon>Pseudomonadati</taxon>
        <taxon>Pseudomonadota</taxon>
        <taxon>Gammaproteobacteria</taxon>
        <taxon>Candidatus Kentrum</taxon>
    </lineage>
</organism>
<proteinExistence type="predicted"/>
<gene>
    <name evidence="1" type="ORF">BECKSD772D_GA0070982_104918</name>
</gene>